<dbReference type="Gene3D" id="1.10.510.10">
    <property type="entry name" value="Transferase(Phosphotransferase) domain 1"/>
    <property type="match status" value="1"/>
</dbReference>
<evidence type="ECO:0000256" key="10">
    <source>
        <dbReference type="ARBA" id="ARBA00023230"/>
    </source>
</evidence>
<dbReference type="PANTHER" id="PTHR11042">
    <property type="entry name" value="EUKARYOTIC TRANSLATION INITIATION FACTOR 2-ALPHA KINASE EIF2-ALPHA KINASE -RELATED"/>
    <property type="match status" value="1"/>
</dbReference>
<dbReference type="SMART" id="SM00564">
    <property type="entry name" value="PQQ"/>
    <property type="match status" value="1"/>
</dbReference>
<dbReference type="GO" id="GO:0006986">
    <property type="term" value="P:response to unfolded protein"/>
    <property type="evidence" value="ECO:0007669"/>
    <property type="project" value="UniProtKB-KW"/>
</dbReference>
<dbReference type="GO" id="GO:0005634">
    <property type="term" value="C:nucleus"/>
    <property type="evidence" value="ECO:0007669"/>
    <property type="project" value="TreeGrafter"/>
</dbReference>
<dbReference type="GO" id="GO:0005789">
    <property type="term" value="C:endoplasmic reticulum membrane"/>
    <property type="evidence" value="ECO:0007669"/>
    <property type="project" value="UniProtKB-SubCell"/>
</dbReference>
<dbReference type="GO" id="GO:0005524">
    <property type="term" value="F:ATP binding"/>
    <property type="evidence" value="ECO:0007669"/>
    <property type="project" value="UniProtKB-UniRule"/>
</dbReference>
<dbReference type="Proteomes" id="UP000046393">
    <property type="component" value="Unplaced"/>
</dbReference>
<feature type="binding site" evidence="13">
    <location>
        <position position="251"/>
    </location>
    <ligand>
        <name>ATP</name>
        <dbReference type="ChEBI" id="CHEBI:30616"/>
    </ligand>
</feature>
<dbReference type="GO" id="GO:0034976">
    <property type="term" value="P:response to endoplasmic reticulum stress"/>
    <property type="evidence" value="ECO:0007669"/>
    <property type="project" value="UniProtKB-ARBA"/>
</dbReference>
<dbReference type="SMART" id="SM00220">
    <property type="entry name" value="S_TKc"/>
    <property type="match status" value="1"/>
</dbReference>
<evidence type="ECO:0000259" key="15">
    <source>
        <dbReference type="PROSITE" id="PS50011"/>
    </source>
</evidence>
<dbReference type="InterPro" id="IPR008271">
    <property type="entry name" value="Ser/Thr_kinase_AS"/>
</dbReference>
<evidence type="ECO:0000256" key="9">
    <source>
        <dbReference type="ARBA" id="ARBA00023180"/>
    </source>
</evidence>
<keyword evidence="6 13" id="KW-0067">ATP-binding</keyword>
<keyword evidence="10" id="KW-0834">Unfolded protein response</keyword>
<comment type="similarity">
    <text evidence="11">Belongs to the protein kinase superfamily. Ser/Thr protein kinase family. GCN2 subfamily.</text>
</comment>
<evidence type="ECO:0000256" key="8">
    <source>
        <dbReference type="ARBA" id="ARBA00023016"/>
    </source>
</evidence>
<dbReference type="PROSITE" id="PS50011">
    <property type="entry name" value="PROTEIN_KINASE_DOM"/>
    <property type="match status" value="1"/>
</dbReference>
<evidence type="ECO:0000256" key="11">
    <source>
        <dbReference type="ARBA" id="ARBA00037982"/>
    </source>
</evidence>
<evidence type="ECO:0000256" key="2">
    <source>
        <dbReference type="ARBA" id="ARBA00022679"/>
    </source>
</evidence>
<keyword evidence="2" id="KW-0808">Transferase</keyword>
<organism evidence="16 17">
    <name type="scientific">Syphacia muris</name>
    <dbReference type="NCBI Taxonomy" id="451379"/>
    <lineage>
        <taxon>Eukaryota</taxon>
        <taxon>Metazoa</taxon>
        <taxon>Ecdysozoa</taxon>
        <taxon>Nematoda</taxon>
        <taxon>Chromadorea</taxon>
        <taxon>Rhabditida</taxon>
        <taxon>Spirurina</taxon>
        <taxon>Oxyuridomorpha</taxon>
        <taxon>Oxyuroidea</taxon>
        <taxon>Oxyuridae</taxon>
        <taxon>Syphacia</taxon>
    </lineage>
</organism>
<proteinExistence type="inferred from homology"/>
<keyword evidence="8" id="KW-0346">Stress response</keyword>
<dbReference type="InterPro" id="IPR000719">
    <property type="entry name" value="Prot_kinase_dom"/>
</dbReference>
<accession>A0A158R5Y8</accession>
<dbReference type="AlphaFoldDB" id="A0A158R5Y8"/>
<name>A0A158R5Y8_9BILA</name>
<keyword evidence="9" id="KW-0325">Glycoprotein</keyword>
<comment type="subcellular location">
    <subcellularLocation>
        <location evidence="1">Endoplasmic reticulum membrane</location>
        <topology evidence="1">Single-pass type I membrane protein</topology>
    </subcellularLocation>
</comment>
<evidence type="ECO:0000256" key="3">
    <source>
        <dbReference type="ARBA" id="ARBA00022741"/>
    </source>
</evidence>
<evidence type="ECO:0000256" key="5">
    <source>
        <dbReference type="ARBA" id="ARBA00022824"/>
    </source>
</evidence>
<keyword evidence="3 13" id="KW-0547">Nucleotide-binding</keyword>
<protein>
    <recommendedName>
        <fullName evidence="12">PRKR-like endoplasmic reticulum kinase</fullName>
    </recommendedName>
</protein>
<evidence type="ECO:0000256" key="13">
    <source>
        <dbReference type="PROSITE-ProRule" id="PRU10141"/>
    </source>
</evidence>
<evidence type="ECO:0000256" key="4">
    <source>
        <dbReference type="ARBA" id="ARBA00022777"/>
    </source>
</evidence>
<evidence type="ECO:0000313" key="17">
    <source>
        <dbReference type="WBParaSite" id="SMUV_0000871901-mRNA-1"/>
    </source>
</evidence>
<evidence type="ECO:0000313" key="16">
    <source>
        <dbReference type="Proteomes" id="UP000046393"/>
    </source>
</evidence>
<dbReference type="InterPro" id="IPR015943">
    <property type="entry name" value="WD40/YVTN_repeat-like_dom_sf"/>
</dbReference>
<feature type="signal peptide" evidence="14">
    <location>
        <begin position="1"/>
        <end position="29"/>
    </location>
</feature>
<dbReference type="Pfam" id="PF00069">
    <property type="entry name" value="Pkinase"/>
    <property type="match status" value="1"/>
</dbReference>
<dbReference type="SUPFAM" id="SSF50998">
    <property type="entry name" value="Quinoprotein alcohol dehydrogenase-like"/>
    <property type="match status" value="1"/>
</dbReference>
<dbReference type="PANTHER" id="PTHR11042:SF91">
    <property type="entry name" value="EUKARYOTIC TRANSLATION INITIATION FACTOR 2-ALPHA KINASE"/>
    <property type="match status" value="1"/>
</dbReference>
<keyword evidence="7" id="KW-0810">Translation regulation</keyword>
<dbReference type="PROSITE" id="PS00108">
    <property type="entry name" value="PROTEIN_KINASE_ST"/>
    <property type="match status" value="1"/>
</dbReference>
<dbReference type="PROSITE" id="PS00107">
    <property type="entry name" value="PROTEIN_KINASE_ATP"/>
    <property type="match status" value="1"/>
</dbReference>
<dbReference type="WBParaSite" id="SMUV_0000871901-mRNA-1">
    <property type="protein sequence ID" value="SMUV_0000871901-mRNA-1"/>
    <property type="gene ID" value="SMUV_0000871901"/>
</dbReference>
<dbReference type="InterPro" id="IPR050339">
    <property type="entry name" value="CC_SR_Kinase"/>
</dbReference>
<evidence type="ECO:0000256" key="12">
    <source>
        <dbReference type="ARBA" id="ARBA00041500"/>
    </source>
</evidence>
<dbReference type="STRING" id="451379.A0A158R5Y8"/>
<sequence length="554" mass="62245">MSLYKVLGATALAGLLIFAVTSFSQATNAADTILEHQVCSSFNNIIVSTMDGKITALDVNGNVLWSLNVDDEPLLSGTFSAHQKMFAGELPYTIVPSLDGSLFMLEIKRSLLRPVPLTADISRVINDVAITGGSVNTKTGIDPITGEYVQVKYRCTSGKFPTTMSSQTLVLTRNTQTARAADPLTGLEKFATIIFYYNLLLTRNVTMSFFIYSIFYRFFEDFTPIRCLGRGGYGVVFNCKHKLDDRNYAVKRITVSNTASAIERVTREAKAMAKLNHPGIIRYFHTWIEKPPAEWQQTKDKEILEQLGIFSEKSFSNIWSERKTKSLDESSGSWMVSENVAVSNSTTSSSESENALSEPKPLSLSKSIFFCHYLIYHEVSKMRFWFKQLVCAVDYIHEQGLIHRDIKPQNIFFSADCQNTLKIGDLGLATNLETEESSSSVHALSTRRHTGNVGTRLYMSPEQLKGKAYNQKVDVFSLGLIFTEMLIPFQTVMERHEVLTTLQSGTLPPQYLSNLPEERNFIHWLTAEDPACRPSSAEVMHCSYLKENKQMKTD</sequence>
<dbReference type="GO" id="GO:0004694">
    <property type="term" value="F:eukaryotic translation initiation factor 2alpha kinase activity"/>
    <property type="evidence" value="ECO:0007669"/>
    <property type="project" value="TreeGrafter"/>
</dbReference>
<feature type="chain" id="PRO_5007631576" description="PRKR-like endoplasmic reticulum kinase" evidence="14">
    <location>
        <begin position="30"/>
        <end position="554"/>
    </location>
</feature>
<feature type="domain" description="Protein kinase" evidence="15">
    <location>
        <begin position="222"/>
        <end position="545"/>
    </location>
</feature>
<dbReference type="InterPro" id="IPR018391">
    <property type="entry name" value="PQQ_b-propeller_rpt"/>
</dbReference>
<evidence type="ECO:0000256" key="6">
    <source>
        <dbReference type="ARBA" id="ARBA00022840"/>
    </source>
</evidence>
<evidence type="ECO:0000256" key="1">
    <source>
        <dbReference type="ARBA" id="ARBA00004115"/>
    </source>
</evidence>
<dbReference type="InterPro" id="IPR017441">
    <property type="entry name" value="Protein_kinase_ATP_BS"/>
</dbReference>
<dbReference type="Gene3D" id="3.30.200.20">
    <property type="entry name" value="Phosphorylase Kinase, domain 1"/>
    <property type="match status" value="1"/>
</dbReference>
<dbReference type="Gene3D" id="2.130.10.10">
    <property type="entry name" value="YVTN repeat-like/Quinoprotein amine dehydrogenase"/>
    <property type="match status" value="1"/>
</dbReference>
<keyword evidence="14" id="KW-0732">Signal</keyword>
<evidence type="ECO:0000256" key="7">
    <source>
        <dbReference type="ARBA" id="ARBA00022845"/>
    </source>
</evidence>
<keyword evidence="16" id="KW-1185">Reference proteome</keyword>
<keyword evidence="4" id="KW-0418">Kinase</keyword>
<reference evidence="17" key="1">
    <citation type="submission" date="2016-04" db="UniProtKB">
        <authorList>
            <consortium name="WormBaseParasite"/>
        </authorList>
    </citation>
    <scope>IDENTIFICATION</scope>
</reference>
<evidence type="ECO:0000256" key="14">
    <source>
        <dbReference type="SAM" id="SignalP"/>
    </source>
</evidence>
<dbReference type="InterPro" id="IPR011047">
    <property type="entry name" value="Quinoprotein_ADH-like_sf"/>
</dbReference>
<dbReference type="SUPFAM" id="SSF56112">
    <property type="entry name" value="Protein kinase-like (PK-like)"/>
    <property type="match status" value="1"/>
</dbReference>
<dbReference type="InterPro" id="IPR011009">
    <property type="entry name" value="Kinase-like_dom_sf"/>
</dbReference>
<keyword evidence="5" id="KW-0256">Endoplasmic reticulum</keyword>